<dbReference type="OrthoDB" id="9985472at2759"/>
<evidence type="ECO:0000256" key="2">
    <source>
        <dbReference type="ARBA" id="ARBA00022723"/>
    </source>
</evidence>
<proteinExistence type="inferred from homology"/>
<dbReference type="PANTHER" id="PTHR33337">
    <property type="entry name" value="GFA DOMAIN-CONTAINING PROTEIN"/>
    <property type="match status" value="1"/>
</dbReference>
<dbReference type="PANTHER" id="PTHR33337:SF39">
    <property type="entry name" value="DUF636 DOMAIN PROTEIN (AFU_ORTHOLOGUE AFUA_6G11530)"/>
    <property type="match status" value="1"/>
</dbReference>
<name>A0A8H6W9Q7_9AGAR</name>
<dbReference type="GeneID" id="59343028"/>
<dbReference type="Proteomes" id="UP000636479">
    <property type="component" value="Unassembled WGS sequence"/>
</dbReference>
<dbReference type="AlphaFoldDB" id="A0A8H6W9Q7"/>
<dbReference type="Pfam" id="PF04828">
    <property type="entry name" value="GFA"/>
    <property type="match status" value="1"/>
</dbReference>
<dbReference type="Gene3D" id="3.90.1590.10">
    <property type="entry name" value="glutathione-dependent formaldehyde- activating enzyme (gfa)"/>
    <property type="match status" value="1"/>
</dbReference>
<evidence type="ECO:0000313" key="6">
    <source>
        <dbReference type="EMBL" id="KAF7309947.1"/>
    </source>
</evidence>
<keyword evidence="7" id="KW-1185">Reference proteome</keyword>
<keyword evidence="2" id="KW-0479">Metal-binding</keyword>
<evidence type="ECO:0000313" key="7">
    <source>
        <dbReference type="Proteomes" id="UP000636479"/>
    </source>
</evidence>
<dbReference type="PROSITE" id="PS51891">
    <property type="entry name" value="CENP_V_GFA"/>
    <property type="match status" value="1"/>
</dbReference>
<accession>A0A8H6W9Q7</accession>
<evidence type="ECO:0000256" key="1">
    <source>
        <dbReference type="ARBA" id="ARBA00005495"/>
    </source>
</evidence>
<gene>
    <name evidence="6" type="ORF">MIND_00367300</name>
</gene>
<comment type="similarity">
    <text evidence="1">Belongs to the Gfa family.</text>
</comment>
<dbReference type="GO" id="GO:0046872">
    <property type="term" value="F:metal ion binding"/>
    <property type="evidence" value="ECO:0007669"/>
    <property type="project" value="UniProtKB-KW"/>
</dbReference>
<dbReference type="InterPro" id="IPR006913">
    <property type="entry name" value="CENP-V/GFA"/>
</dbReference>
<keyword evidence="3" id="KW-0862">Zinc</keyword>
<dbReference type="InterPro" id="IPR011057">
    <property type="entry name" value="Mss4-like_sf"/>
</dbReference>
<protein>
    <submittedName>
        <fullName evidence="6">Duf636 domain protein</fullName>
    </submittedName>
</protein>
<sequence>MAVSGVTRLGSCLCKKIRFSVIGDPFSYAVCHCTNCKKFAGSAFMTNAFFNPDAAQNVHVTEGQEFLKSYEDSSTTSGKTLLRSFCSGCGSSLFLSSPVDKKWIIVPPSAVDDAHSWGGFRAL</sequence>
<dbReference type="EMBL" id="JACAZF010000003">
    <property type="protein sequence ID" value="KAF7309947.1"/>
    <property type="molecule type" value="Genomic_DNA"/>
</dbReference>
<feature type="domain" description="CENP-V/GFA" evidence="5">
    <location>
        <begin position="8"/>
        <end position="118"/>
    </location>
</feature>
<reference evidence="6" key="1">
    <citation type="submission" date="2020-05" db="EMBL/GenBank/DDBJ databases">
        <title>Mycena genomes resolve the evolution of fungal bioluminescence.</title>
        <authorList>
            <person name="Tsai I.J."/>
        </authorList>
    </citation>
    <scope>NUCLEOTIDE SEQUENCE</scope>
    <source>
        <strain evidence="6">171206Taipei</strain>
    </source>
</reference>
<organism evidence="6 7">
    <name type="scientific">Mycena indigotica</name>
    <dbReference type="NCBI Taxonomy" id="2126181"/>
    <lineage>
        <taxon>Eukaryota</taxon>
        <taxon>Fungi</taxon>
        <taxon>Dikarya</taxon>
        <taxon>Basidiomycota</taxon>
        <taxon>Agaricomycotina</taxon>
        <taxon>Agaricomycetes</taxon>
        <taxon>Agaricomycetidae</taxon>
        <taxon>Agaricales</taxon>
        <taxon>Marasmiineae</taxon>
        <taxon>Mycenaceae</taxon>
        <taxon>Mycena</taxon>
    </lineage>
</organism>
<dbReference type="GO" id="GO:0016846">
    <property type="term" value="F:carbon-sulfur lyase activity"/>
    <property type="evidence" value="ECO:0007669"/>
    <property type="project" value="InterPro"/>
</dbReference>
<keyword evidence="4" id="KW-0456">Lyase</keyword>
<comment type="caution">
    <text evidence="6">The sequence shown here is derived from an EMBL/GenBank/DDBJ whole genome shotgun (WGS) entry which is preliminary data.</text>
</comment>
<evidence type="ECO:0000256" key="3">
    <source>
        <dbReference type="ARBA" id="ARBA00022833"/>
    </source>
</evidence>
<evidence type="ECO:0000256" key="4">
    <source>
        <dbReference type="ARBA" id="ARBA00023239"/>
    </source>
</evidence>
<dbReference type="RefSeq" id="XP_037223397.1">
    <property type="nucleotide sequence ID" value="XM_037360512.1"/>
</dbReference>
<dbReference type="SUPFAM" id="SSF51316">
    <property type="entry name" value="Mss4-like"/>
    <property type="match status" value="1"/>
</dbReference>
<evidence type="ECO:0000259" key="5">
    <source>
        <dbReference type="PROSITE" id="PS51891"/>
    </source>
</evidence>